<evidence type="ECO:0000313" key="2">
    <source>
        <dbReference type="EMBL" id="EZF49719.1"/>
    </source>
</evidence>
<feature type="compositionally biased region" description="Basic residues" evidence="1">
    <location>
        <begin position="100"/>
        <end position="111"/>
    </location>
</feature>
<gene>
    <name evidence="2" type="ORF">H103_06780</name>
</gene>
<proteinExistence type="predicted"/>
<feature type="region of interest" description="Disordered" evidence="1">
    <location>
        <begin position="84"/>
        <end position="128"/>
    </location>
</feature>
<reference evidence="2" key="1">
    <citation type="submission" date="2014-02" db="EMBL/GenBank/DDBJ databases">
        <title>The Genome Sequence of Trichophyton rubrum (morphotype fischeri) CBS 288.86.</title>
        <authorList>
            <consortium name="The Broad Institute Genomics Platform"/>
            <person name="Cuomo C.A."/>
            <person name="White T.C."/>
            <person name="Graser Y."/>
            <person name="Martinez-Rossi N."/>
            <person name="Heitman J."/>
            <person name="Young S.K."/>
            <person name="Zeng Q."/>
            <person name="Gargeya S."/>
            <person name="Abouelleil A."/>
            <person name="Alvarado L."/>
            <person name="Chapman S.B."/>
            <person name="Gainer-Dewar J."/>
            <person name="Goldberg J."/>
            <person name="Griggs A."/>
            <person name="Gujja S."/>
            <person name="Hansen M."/>
            <person name="Howarth C."/>
            <person name="Imamovic A."/>
            <person name="Larimer J."/>
            <person name="Martinez D."/>
            <person name="Murphy C."/>
            <person name="Pearson M.D."/>
            <person name="Persinoti G."/>
            <person name="Poon T."/>
            <person name="Priest M."/>
            <person name="Roberts A.D."/>
            <person name="Saif S."/>
            <person name="Shea T.D."/>
            <person name="Sykes S.N."/>
            <person name="Wortman J."/>
            <person name="Nusbaum C."/>
            <person name="Birren B."/>
        </authorList>
    </citation>
    <scope>NUCLEOTIDE SEQUENCE [LARGE SCALE GENOMIC DNA]</scope>
    <source>
        <strain evidence="2">CBS 288.86</strain>
    </source>
</reference>
<accession>A0A022VUV3</accession>
<dbReference type="HOGENOM" id="CLU_1344101_0_0_1"/>
<sequence length="204" mass="22464">MSGATGCKYSMVGEVFHQAAQPVATCLYLSSSNSYLDITIYLALCLHLHLHLHLHLYNFYIISISISCPCLHHVSLFPFRPFGTSAASESATSKTAKETPKKRRRRRRSKRTTSSSSTSSSVTAAPCPAAAGRSTRLCRSRRSLAPAWRTTSSRFGLTIGLHAKQCRRLVSYPWGIKKQLHTPPHASGIAHYLQPNCCCCCCCS</sequence>
<name>A0A022VUV3_TRIRU</name>
<protein>
    <submittedName>
        <fullName evidence="2">Uncharacterized protein</fullName>
    </submittedName>
</protein>
<feature type="compositionally biased region" description="Low complexity" evidence="1">
    <location>
        <begin position="84"/>
        <end position="94"/>
    </location>
</feature>
<dbReference type="AlphaFoldDB" id="A0A022VUV3"/>
<organism evidence="2">
    <name type="scientific">Trichophyton rubrum CBS 288.86</name>
    <dbReference type="NCBI Taxonomy" id="1215330"/>
    <lineage>
        <taxon>Eukaryota</taxon>
        <taxon>Fungi</taxon>
        <taxon>Dikarya</taxon>
        <taxon>Ascomycota</taxon>
        <taxon>Pezizomycotina</taxon>
        <taxon>Eurotiomycetes</taxon>
        <taxon>Eurotiomycetidae</taxon>
        <taxon>Onygenales</taxon>
        <taxon>Arthrodermataceae</taxon>
        <taxon>Trichophyton</taxon>
    </lineage>
</organism>
<evidence type="ECO:0000256" key="1">
    <source>
        <dbReference type="SAM" id="MobiDB-lite"/>
    </source>
</evidence>
<dbReference type="Proteomes" id="UP000023758">
    <property type="component" value="Unassembled WGS sequence"/>
</dbReference>
<dbReference type="EMBL" id="KK207898">
    <property type="protein sequence ID" value="EZF49719.1"/>
    <property type="molecule type" value="Genomic_DNA"/>
</dbReference>
<feature type="compositionally biased region" description="Low complexity" evidence="1">
    <location>
        <begin position="112"/>
        <end position="121"/>
    </location>
</feature>